<feature type="compositionally biased region" description="Acidic residues" evidence="1">
    <location>
        <begin position="473"/>
        <end position="496"/>
    </location>
</feature>
<dbReference type="EMBL" id="JAIZPD010000002">
    <property type="protein sequence ID" value="KAH0966547.1"/>
    <property type="molecule type" value="Genomic_DNA"/>
</dbReference>
<sequence>MSAPPSHLSSAVIPETWQYHKVDCALCGVFLTRQVPRQPVDKRSGRVDEQGVAHDFFENRNTETLWLNHVRLLGDDPASTYPYNVTLSDLAGDDDQEESSFETATGLSLKAYYRCEGHPYWVPFHEDCYELLRTYVGVPELDKEILHDALSSLSNDEDSSRTWTKLNIGYEGTDKLDAWSFVPFLSGLEHLAMSPVAIKPLDVYLAALPRLQDSHGYQYPSRVFTVRYSDPFTRLSAEVLAMIASQMDVVTLMQWRRASAMAANCHLTNTSWKIRLFKDMPFLRGLIEPGRYERQGPVDWAQVFKDLWGASKLSGKTQMHGLSNRRRIWEDQCPVLAREYEFMRAGKNVNLRALIPQLEKVSMQRSGCLVFPEPLKRSIYTPTLLNNLPELTTIEPSLMIVWTDLGTLAAIDILQNDWMESFAHRYKEDDPRCERKARCEVVKIPRNDWVTGFTFFIHHHEFRSKENVRESPEPDEEVPEDQDDESEKGQELDDPEPLPVLGDDGEEMDVGEDVDEEEAQRYDEDDEESDVIPGGQTLASCRASQLNLAPRYDYERRIVGLEVHLATGDRIRLGHETKESRMVHVDADSFVVGLSTKRRTIRGIVAHVDLIHTPMTVLNCPDISRVIDLRWADHEFDPCQLTWRPEPPPADMRLCKPVLTGDQSRDFLHGEVLILGKSEEELARITAIHASVSPLCFQVDYHDGSSRRIGAALGDHADTFSIDGQNGERIILVFVAPPAAGGWGIRIVTNRERQMSLGWPTIGHEVRFPPEILPGELLPVLSGIYLFWRTKLDAFGTPFLAGIGYMTRNHQYVEEPTGLVMAEDTAFGLDEDAGIPLIPAWAAELFPGAFDYQGL</sequence>
<proteinExistence type="predicted"/>
<name>A0A9P8N4N1_9HYPO</name>
<evidence type="ECO:0008006" key="4">
    <source>
        <dbReference type="Google" id="ProtNLM"/>
    </source>
</evidence>
<feature type="compositionally biased region" description="Acidic residues" evidence="1">
    <location>
        <begin position="503"/>
        <end position="530"/>
    </location>
</feature>
<dbReference type="GeneID" id="68351085"/>
<protein>
    <recommendedName>
        <fullName evidence="4">F-box domain-containing protein</fullName>
    </recommendedName>
</protein>
<dbReference type="Proteomes" id="UP000824596">
    <property type="component" value="Unassembled WGS sequence"/>
</dbReference>
<comment type="caution">
    <text evidence="2">The sequence shown here is derived from an EMBL/GenBank/DDBJ whole genome shotgun (WGS) entry which is preliminary data.</text>
</comment>
<accession>A0A9P8N4N1</accession>
<dbReference type="OrthoDB" id="9984533at2759"/>
<dbReference type="RefSeq" id="XP_044724060.1">
    <property type="nucleotide sequence ID" value="XM_044860427.1"/>
</dbReference>
<dbReference type="AlphaFoldDB" id="A0A9P8N4N1"/>
<evidence type="ECO:0000256" key="1">
    <source>
        <dbReference type="SAM" id="MobiDB-lite"/>
    </source>
</evidence>
<gene>
    <name evidence="2" type="ORF">HRG_01956</name>
</gene>
<evidence type="ECO:0000313" key="3">
    <source>
        <dbReference type="Proteomes" id="UP000824596"/>
    </source>
</evidence>
<reference evidence="2" key="1">
    <citation type="submission" date="2021-09" db="EMBL/GenBank/DDBJ databases">
        <title>A high-quality genome of the endoparasitic fungus Hirsutella rhossiliensis with a comparison of Hirsutella genomes reveals transposable elements contributing to genome size variation.</title>
        <authorList>
            <person name="Lin R."/>
            <person name="Jiao Y."/>
            <person name="Sun X."/>
            <person name="Ling J."/>
            <person name="Xie B."/>
            <person name="Cheng X."/>
        </authorList>
    </citation>
    <scope>NUCLEOTIDE SEQUENCE</scope>
    <source>
        <strain evidence="2">HR02</strain>
    </source>
</reference>
<keyword evidence="3" id="KW-1185">Reference proteome</keyword>
<feature type="region of interest" description="Disordered" evidence="1">
    <location>
        <begin position="464"/>
        <end position="534"/>
    </location>
</feature>
<organism evidence="2 3">
    <name type="scientific">Hirsutella rhossiliensis</name>
    <dbReference type="NCBI Taxonomy" id="111463"/>
    <lineage>
        <taxon>Eukaryota</taxon>
        <taxon>Fungi</taxon>
        <taxon>Dikarya</taxon>
        <taxon>Ascomycota</taxon>
        <taxon>Pezizomycotina</taxon>
        <taxon>Sordariomycetes</taxon>
        <taxon>Hypocreomycetidae</taxon>
        <taxon>Hypocreales</taxon>
        <taxon>Ophiocordycipitaceae</taxon>
        <taxon>Hirsutella</taxon>
    </lineage>
</organism>
<evidence type="ECO:0000313" key="2">
    <source>
        <dbReference type="EMBL" id="KAH0966547.1"/>
    </source>
</evidence>